<dbReference type="EMBL" id="PKUQ01000055">
    <property type="protein sequence ID" value="PLW75144.1"/>
    <property type="molecule type" value="Genomic_DNA"/>
</dbReference>
<evidence type="ECO:0000256" key="5">
    <source>
        <dbReference type="ARBA" id="ARBA00023098"/>
    </source>
</evidence>
<feature type="transmembrane region" description="Helical" evidence="7">
    <location>
        <begin position="21"/>
        <end position="51"/>
    </location>
</feature>
<evidence type="ECO:0000256" key="3">
    <source>
        <dbReference type="ARBA" id="ARBA00022989"/>
    </source>
</evidence>
<dbReference type="OrthoDB" id="9770329at2"/>
<dbReference type="Pfam" id="PF04116">
    <property type="entry name" value="FA_hydroxylase"/>
    <property type="match status" value="1"/>
</dbReference>
<comment type="caution">
    <text evidence="9">The sequence shown here is derived from an EMBL/GenBank/DDBJ whole genome shotgun (WGS) entry which is preliminary data.</text>
</comment>
<feature type="transmembrane region" description="Helical" evidence="7">
    <location>
        <begin position="123"/>
        <end position="143"/>
    </location>
</feature>
<keyword evidence="6 7" id="KW-0472">Membrane</keyword>
<dbReference type="GO" id="GO:0050479">
    <property type="term" value="F:glyceryl-ether monooxygenase activity"/>
    <property type="evidence" value="ECO:0007669"/>
    <property type="project" value="TreeGrafter"/>
</dbReference>
<dbReference type="PANTHER" id="PTHR21624:SF1">
    <property type="entry name" value="ALKYLGLYCEROL MONOOXYGENASE"/>
    <property type="match status" value="1"/>
</dbReference>
<name>A0A2N5XKX4_9HYPH</name>
<dbReference type="GO" id="GO:0005506">
    <property type="term" value="F:iron ion binding"/>
    <property type="evidence" value="ECO:0007669"/>
    <property type="project" value="InterPro"/>
</dbReference>
<evidence type="ECO:0000256" key="6">
    <source>
        <dbReference type="ARBA" id="ARBA00023136"/>
    </source>
</evidence>
<reference evidence="9 10" key="1">
    <citation type="submission" date="2018-01" db="EMBL/GenBank/DDBJ databases">
        <title>The draft genome sequence of Cohaesibacter sp. H1304.</title>
        <authorList>
            <person name="Wang N.-N."/>
            <person name="Du Z.-J."/>
        </authorList>
    </citation>
    <scope>NUCLEOTIDE SEQUENCE [LARGE SCALE GENOMIC DNA]</scope>
    <source>
        <strain evidence="9 10">H1304</strain>
    </source>
</reference>
<dbReference type="GO" id="GO:0006643">
    <property type="term" value="P:membrane lipid metabolic process"/>
    <property type="evidence" value="ECO:0007669"/>
    <property type="project" value="TreeGrafter"/>
</dbReference>
<dbReference type="GO" id="GO:0008610">
    <property type="term" value="P:lipid biosynthetic process"/>
    <property type="evidence" value="ECO:0007669"/>
    <property type="project" value="InterPro"/>
</dbReference>
<keyword evidence="3 7" id="KW-1133">Transmembrane helix</keyword>
<dbReference type="GO" id="GO:0012505">
    <property type="term" value="C:endomembrane system"/>
    <property type="evidence" value="ECO:0007669"/>
    <property type="project" value="UniProtKB-SubCell"/>
</dbReference>
<keyword evidence="5" id="KW-0443">Lipid metabolism</keyword>
<evidence type="ECO:0000256" key="2">
    <source>
        <dbReference type="ARBA" id="ARBA00022692"/>
    </source>
</evidence>
<organism evidence="9 10">
    <name type="scientific">Cohaesibacter celericrescens</name>
    <dbReference type="NCBI Taxonomy" id="2067669"/>
    <lineage>
        <taxon>Bacteria</taxon>
        <taxon>Pseudomonadati</taxon>
        <taxon>Pseudomonadota</taxon>
        <taxon>Alphaproteobacteria</taxon>
        <taxon>Hyphomicrobiales</taxon>
        <taxon>Cohaesibacteraceae</taxon>
    </lineage>
</organism>
<protein>
    <submittedName>
        <fullName evidence="9">Fatty acid hydroxylase</fullName>
    </submittedName>
</protein>
<evidence type="ECO:0000259" key="8">
    <source>
        <dbReference type="Pfam" id="PF04116"/>
    </source>
</evidence>
<evidence type="ECO:0000313" key="9">
    <source>
        <dbReference type="EMBL" id="PLW75144.1"/>
    </source>
</evidence>
<dbReference type="InterPro" id="IPR006694">
    <property type="entry name" value="Fatty_acid_hydroxylase"/>
</dbReference>
<dbReference type="Proteomes" id="UP000234881">
    <property type="component" value="Unassembled WGS sequence"/>
</dbReference>
<evidence type="ECO:0000256" key="7">
    <source>
        <dbReference type="SAM" id="Phobius"/>
    </source>
</evidence>
<keyword evidence="10" id="KW-1185">Reference proteome</keyword>
<feature type="transmembrane region" description="Helical" evidence="7">
    <location>
        <begin position="57"/>
        <end position="82"/>
    </location>
</feature>
<dbReference type="PANTHER" id="PTHR21624">
    <property type="entry name" value="STEROL DESATURASE-RELATED PROTEIN"/>
    <property type="match status" value="1"/>
</dbReference>
<dbReference type="InterPro" id="IPR051689">
    <property type="entry name" value="Sterol_desaturase/TMEM195"/>
</dbReference>
<keyword evidence="2 7" id="KW-0812">Transmembrane</keyword>
<evidence type="ECO:0000256" key="4">
    <source>
        <dbReference type="ARBA" id="ARBA00023002"/>
    </source>
</evidence>
<dbReference type="AlphaFoldDB" id="A0A2N5XKX4"/>
<accession>A0A2N5XKX4</accession>
<evidence type="ECO:0000256" key="1">
    <source>
        <dbReference type="ARBA" id="ARBA00004127"/>
    </source>
</evidence>
<gene>
    <name evidence="9" type="ORF">C0081_21305</name>
</gene>
<keyword evidence="4" id="KW-0560">Oxidoreductase</keyword>
<feature type="domain" description="Fatty acid hydroxylase" evidence="8">
    <location>
        <begin position="70"/>
        <end position="206"/>
    </location>
</feature>
<sequence>MALAEWALPKRKRTLPQGRRWLTNWGIVVLDAVLVRFVMPILPIGLALYVADNGWGLLNWLAVPSWLSILIAFVLLDFAIWLQHLISHIVPIFWRLHQVHHADRDIDVSTALRFHPIEILLSLLYKFAWIAAIGAPALAVFAFEAVLNAAALFNHANVRLPLKLDRVLRLVLVTPDMHRVHHSVSPVETNSNYGFNLSIWDRMFGTYIAQPDAGHEDMKIGLNAYQSEKPGQLLWSILLPFRNR</sequence>
<proteinExistence type="predicted"/>
<evidence type="ECO:0000313" key="10">
    <source>
        <dbReference type="Proteomes" id="UP000234881"/>
    </source>
</evidence>
<dbReference type="GO" id="GO:0016020">
    <property type="term" value="C:membrane"/>
    <property type="evidence" value="ECO:0007669"/>
    <property type="project" value="GOC"/>
</dbReference>
<comment type="subcellular location">
    <subcellularLocation>
        <location evidence="1">Endomembrane system</location>
        <topology evidence="1">Multi-pass membrane protein</topology>
    </subcellularLocation>
</comment>